<dbReference type="SUPFAM" id="SSF53697">
    <property type="entry name" value="SIS domain"/>
    <property type="match status" value="1"/>
</dbReference>
<evidence type="ECO:0000256" key="7">
    <source>
        <dbReference type="SAM" id="Coils"/>
    </source>
</evidence>
<evidence type="ECO:0000256" key="3">
    <source>
        <dbReference type="ARBA" id="ARBA00022576"/>
    </source>
</evidence>
<dbReference type="PANTHER" id="PTHR10937:SF0">
    <property type="entry name" value="GLUTAMINE--FRUCTOSE-6-PHOSPHATE TRANSAMINASE (ISOMERIZING)"/>
    <property type="match status" value="1"/>
</dbReference>
<accession>A0A650CPP6</accession>
<evidence type="ECO:0000256" key="2">
    <source>
        <dbReference type="ARBA" id="ARBA00012916"/>
    </source>
</evidence>
<dbReference type="GO" id="GO:0097367">
    <property type="term" value="F:carbohydrate derivative binding"/>
    <property type="evidence" value="ECO:0007669"/>
    <property type="project" value="InterPro"/>
</dbReference>
<feature type="domain" description="SIS" evidence="9">
    <location>
        <begin position="273"/>
        <end position="413"/>
    </location>
</feature>
<dbReference type="InterPro" id="IPR035490">
    <property type="entry name" value="GlmS/FrlB_SIS"/>
</dbReference>
<dbReference type="GO" id="GO:0004360">
    <property type="term" value="F:glutamine-fructose-6-phosphate transaminase (isomerizing) activity"/>
    <property type="evidence" value="ECO:0007669"/>
    <property type="project" value="UniProtKB-EC"/>
</dbReference>
<dbReference type="Proteomes" id="UP000423396">
    <property type="component" value="Chromosome"/>
</dbReference>
<evidence type="ECO:0000256" key="1">
    <source>
        <dbReference type="ARBA" id="ARBA00001031"/>
    </source>
</evidence>
<evidence type="ECO:0000256" key="4">
    <source>
        <dbReference type="ARBA" id="ARBA00022679"/>
    </source>
</evidence>
<feature type="domain" description="Glutamine amidotransferase type-2" evidence="8">
    <location>
        <begin position="2"/>
        <end position="213"/>
    </location>
</feature>
<proteinExistence type="predicted"/>
<dbReference type="PROSITE" id="PS51278">
    <property type="entry name" value="GATASE_TYPE_2"/>
    <property type="match status" value="1"/>
</dbReference>
<sequence length="587" mass="63916">MGGIFGFICKEPKDVSLINIGLRRLIYRGYDSAGVAYLGNNLTLNVMKILGNVSKTPLNISDRSTVALGHTRYASRGWPTIDNAHPLLDCKRKIAVVMDGIIDDYDKIKELLIKRGHVFVSTTDTEVIPHLLEGSKDYVKSALEVIREVRGIYSFAFLVEGVNKIFVASAGQPIVIGLGENCKFISSDLPSLTGFAENALIIPENSVAEISSEDVKVYDVNYNLVTPLTKRVKYQEQIAEKGGFPHYMLKEIYDIPSSLISSFSSLMEKYLSLAAMIVYGAKNVYVIGNGTSLHAGFISSYYFSEVGINVNVVSAAEFPYYALQNVSTGSVIIAISQSGETSDVIRSVKMAKLRGAVIVGITNSVGSRLALESNIYLPITAGPELAVPATKTFTSTLVVLRTLSIYTGLNSGKKDRKDINEFKENLEELSKNLLSRLPQMERQAEEVISKVEKESLYITSSGINFPVALEGALKFKEAALTHAEGIQLGELLHGPIALTNKGYPIVIVKPSEAQADDLYNKVIRSVLDRGSPVITVSPEGDIKSLETSRDLSPISNVIPLQLMAYKLGVKRNLPIDTPPGLVKAVVS</sequence>
<dbReference type="GeneID" id="42798641"/>
<evidence type="ECO:0000259" key="8">
    <source>
        <dbReference type="PROSITE" id="PS51278"/>
    </source>
</evidence>
<dbReference type="InterPro" id="IPR017932">
    <property type="entry name" value="GATase_2_dom"/>
</dbReference>
<comment type="catalytic activity">
    <reaction evidence="1">
        <text>D-fructose 6-phosphate + L-glutamine = D-glucosamine 6-phosphate + L-glutamate</text>
        <dbReference type="Rhea" id="RHEA:13237"/>
        <dbReference type="ChEBI" id="CHEBI:29985"/>
        <dbReference type="ChEBI" id="CHEBI:58359"/>
        <dbReference type="ChEBI" id="CHEBI:58725"/>
        <dbReference type="ChEBI" id="CHEBI:61527"/>
        <dbReference type="EC" id="2.6.1.16"/>
    </reaction>
</comment>
<keyword evidence="5" id="KW-0677">Repeat</keyword>
<dbReference type="OrthoDB" id="372195at2157"/>
<dbReference type="Pfam" id="PF13522">
    <property type="entry name" value="GATase_6"/>
    <property type="match status" value="1"/>
</dbReference>
<dbReference type="GO" id="GO:0006002">
    <property type="term" value="P:fructose 6-phosphate metabolic process"/>
    <property type="evidence" value="ECO:0007669"/>
    <property type="project" value="TreeGrafter"/>
</dbReference>
<dbReference type="SUPFAM" id="SSF56235">
    <property type="entry name" value="N-terminal nucleophile aminohydrolases (Ntn hydrolases)"/>
    <property type="match status" value="1"/>
</dbReference>
<dbReference type="GO" id="GO:0006487">
    <property type="term" value="P:protein N-linked glycosylation"/>
    <property type="evidence" value="ECO:0007669"/>
    <property type="project" value="TreeGrafter"/>
</dbReference>
<evidence type="ECO:0000313" key="11">
    <source>
        <dbReference type="Proteomes" id="UP000423396"/>
    </source>
</evidence>
<keyword evidence="6" id="KW-0315">Glutamine amidotransferase</keyword>
<dbReference type="Gene3D" id="3.60.20.10">
    <property type="entry name" value="Glutamine Phosphoribosylpyrophosphate, subunit 1, domain 1"/>
    <property type="match status" value="1"/>
</dbReference>
<keyword evidence="4 10" id="KW-0808">Transferase</keyword>
<dbReference type="NCBIfam" id="TIGR01135">
    <property type="entry name" value="glmS"/>
    <property type="match status" value="1"/>
</dbReference>
<dbReference type="InterPro" id="IPR001347">
    <property type="entry name" value="SIS_dom"/>
</dbReference>
<dbReference type="CDD" id="cd05009">
    <property type="entry name" value="SIS_GlmS_GlmD_2"/>
    <property type="match status" value="1"/>
</dbReference>
<name>A0A650CPP6_9CREN</name>
<dbReference type="InterPro" id="IPR029055">
    <property type="entry name" value="Ntn_hydrolases_N"/>
</dbReference>
<feature type="domain" description="SIS" evidence="9">
    <location>
        <begin position="444"/>
        <end position="578"/>
    </location>
</feature>
<dbReference type="RefSeq" id="WP_156006577.1">
    <property type="nucleotide sequence ID" value="NZ_CP045483.1"/>
</dbReference>
<feature type="coiled-coil region" evidence="7">
    <location>
        <begin position="412"/>
        <end position="443"/>
    </location>
</feature>
<dbReference type="PROSITE" id="PS51464">
    <property type="entry name" value="SIS"/>
    <property type="match status" value="2"/>
</dbReference>
<dbReference type="AlphaFoldDB" id="A0A650CPP6"/>
<dbReference type="InterPro" id="IPR046348">
    <property type="entry name" value="SIS_dom_sf"/>
</dbReference>
<dbReference type="Pfam" id="PF01380">
    <property type="entry name" value="SIS"/>
    <property type="match status" value="2"/>
</dbReference>
<dbReference type="NCBIfam" id="NF001484">
    <property type="entry name" value="PRK00331.1"/>
    <property type="match status" value="1"/>
</dbReference>
<dbReference type="KEGG" id="sazo:D1868_06185"/>
<reference evidence="10 11" key="1">
    <citation type="submission" date="2019-10" db="EMBL/GenBank/DDBJ databases">
        <title>Genome Sequences from Six Type Strain Members of the Archaeal Family Sulfolobaceae: Acidianus ambivalens, Acidianus infernus, Metallosphaera prunae, Stygiolobus azoricus, Sulfolobus metallicus, and Sulfurisphaera ohwakuensis.</title>
        <authorList>
            <person name="Counts J.A."/>
            <person name="Kelly R.M."/>
        </authorList>
    </citation>
    <scope>NUCLEOTIDE SEQUENCE [LARGE SCALE GENOMIC DNA]</scope>
    <source>
        <strain evidence="10 11">FC6</strain>
    </source>
</reference>
<evidence type="ECO:0000256" key="5">
    <source>
        <dbReference type="ARBA" id="ARBA00022737"/>
    </source>
</evidence>
<dbReference type="EC" id="2.6.1.16" evidence="2"/>
<keyword evidence="11" id="KW-1185">Reference proteome</keyword>
<dbReference type="InterPro" id="IPR005855">
    <property type="entry name" value="GFAT"/>
</dbReference>
<organism evidence="10 11">
    <name type="scientific">Stygiolobus azoricus</name>
    <dbReference type="NCBI Taxonomy" id="41675"/>
    <lineage>
        <taxon>Archaea</taxon>
        <taxon>Thermoproteota</taxon>
        <taxon>Thermoprotei</taxon>
        <taxon>Sulfolobales</taxon>
        <taxon>Sulfolobaceae</taxon>
        <taxon>Stygiolobus</taxon>
    </lineage>
</organism>
<dbReference type="InterPro" id="IPR035466">
    <property type="entry name" value="GlmS/AgaS_SIS"/>
</dbReference>
<dbReference type="CDD" id="cd05008">
    <property type="entry name" value="SIS_GlmS_GlmD_1"/>
    <property type="match status" value="1"/>
</dbReference>
<dbReference type="PANTHER" id="PTHR10937">
    <property type="entry name" value="GLUCOSAMINE--FRUCTOSE-6-PHOSPHATE AMINOTRANSFERASE, ISOMERIZING"/>
    <property type="match status" value="1"/>
</dbReference>
<gene>
    <name evidence="10" type="primary">glmS</name>
    <name evidence="10" type="ORF">D1868_06185</name>
</gene>
<dbReference type="EMBL" id="CP045483">
    <property type="protein sequence ID" value="QGR19622.1"/>
    <property type="molecule type" value="Genomic_DNA"/>
</dbReference>
<evidence type="ECO:0000259" key="9">
    <source>
        <dbReference type="PROSITE" id="PS51464"/>
    </source>
</evidence>
<evidence type="ECO:0000256" key="6">
    <source>
        <dbReference type="ARBA" id="ARBA00022962"/>
    </source>
</evidence>
<dbReference type="Gene3D" id="3.40.50.10490">
    <property type="entry name" value="Glucose-6-phosphate isomerase like protein, domain 1"/>
    <property type="match status" value="2"/>
</dbReference>
<keyword evidence="7" id="KW-0175">Coiled coil</keyword>
<protein>
    <recommendedName>
        <fullName evidence="2">glutamine--fructose-6-phosphate transaminase (isomerizing)</fullName>
        <ecNumber evidence="2">2.6.1.16</ecNumber>
    </recommendedName>
</protein>
<evidence type="ECO:0000313" key="10">
    <source>
        <dbReference type="EMBL" id="QGR19622.1"/>
    </source>
</evidence>
<keyword evidence="3 10" id="KW-0032">Aminotransferase</keyword>
<dbReference type="GO" id="GO:0006047">
    <property type="term" value="P:UDP-N-acetylglucosamine metabolic process"/>
    <property type="evidence" value="ECO:0007669"/>
    <property type="project" value="TreeGrafter"/>
</dbReference>